<dbReference type="PANTHER" id="PTHR14969:SF62">
    <property type="entry name" value="DECAPRENYLPHOSPHORYL-5-PHOSPHORIBOSE PHOSPHATASE RV3807C-RELATED"/>
    <property type="match status" value="1"/>
</dbReference>
<evidence type="ECO:0000256" key="2">
    <source>
        <dbReference type="ARBA" id="ARBA00012374"/>
    </source>
</evidence>
<dbReference type="GO" id="GO:0050380">
    <property type="term" value="F:undecaprenyl-diphosphatase activity"/>
    <property type="evidence" value="ECO:0007669"/>
    <property type="project" value="UniProtKB-EC"/>
</dbReference>
<keyword evidence="7 10" id="KW-0472">Membrane</keyword>
<dbReference type="SUPFAM" id="SSF48317">
    <property type="entry name" value="Acid phosphatase/Vanadium-dependent haloperoxidase"/>
    <property type="match status" value="1"/>
</dbReference>
<feature type="transmembrane region" description="Helical" evidence="10">
    <location>
        <begin position="206"/>
        <end position="225"/>
    </location>
</feature>
<evidence type="ECO:0000256" key="7">
    <source>
        <dbReference type="ARBA" id="ARBA00023136"/>
    </source>
</evidence>
<evidence type="ECO:0000256" key="6">
    <source>
        <dbReference type="ARBA" id="ARBA00022989"/>
    </source>
</evidence>
<evidence type="ECO:0000256" key="9">
    <source>
        <dbReference type="ARBA" id="ARBA00047594"/>
    </source>
</evidence>
<keyword evidence="4 10" id="KW-0812">Transmembrane</keyword>
<keyword evidence="5" id="KW-0378">Hydrolase</keyword>
<protein>
    <recommendedName>
        <fullName evidence="2">undecaprenyl-diphosphate phosphatase</fullName>
        <ecNumber evidence="2">3.6.1.27</ecNumber>
    </recommendedName>
    <alternativeName>
        <fullName evidence="8">Undecaprenyl pyrophosphate phosphatase</fullName>
    </alternativeName>
</protein>
<gene>
    <name evidence="12" type="ORF">H4O11_02105</name>
</gene>
<dbReference type="EC" id="3.6.1.27" evidence="2"/>
<dbReference type="PANTHER" id="PTHR14969">
    <property type="entry name" value="SPHINGOSINE-1-PHOSPHATE PHOSPHOHYDROLASE"/>
    <property type="match status" value="1"/>
</dbReference>
<sequence>MSETPDKPFLPGGNEAAAGYRHWLSRNAWRFVLLFAGVLAPLAVFVALADEVHELEAVYFDAPLLWRLHGWHGPVLDQVVVVVTRLGYEWFLIPADVVIVSLLLVRRRWREGGFAAIAMLGSALLNMASKQFFQRDRPSLWESIAPESTYSFPSGHAMGSMTFACVVLLLAWNTRWRWWVVLLASSFAILVSVSRVYLGVHYPSDILAGWCAALAWVTGCYLMMFRHRRPWRRRRALQGGET</sequence>
<feature type="domain" description="Phosphatidic acid phosphatase type 2/haloperoxidase" evidence="11">
    <location>
        <begin position="112"/>
        <end position="221"/>
    </location>
</feature>
<evidence type="ECO:0000256" key="10">
    <source>
        <dbReference type="SAM" id="Phobius"/>
    </source>
</evidence>
<comment type="subcellular location">
    <subcellularLocation>
        <location evidence="1">Cell membrane</location>
        <topology evidence="1">Multi-pass membrane protein</topology>
    </subcellularLocation>
</comment>
<evidence type="ECO:0000256" key="5">
    <source>
        <dbReference type="ARBA" id="ARBA00022801"/>
    </source>
</evidence>
<dbReference type="CDD" id="cd03392">
    <property type="entry name" value="PAP2_like_2"/>
    <property type="match status" value="1"/>
</dbReference>
<feature type="transmembrane region" description="Helical" evidence="10">
    <location>
        <begin position="87"/>
        <end position="105"/>
    </location>
</feature>
<feature type="transmembrane region" description="Helical" evidence="10">
    <location>
        <begin position="179"/>
        <end position="200"/>
    </location>
</feature>
<evidence type="ECO:0000256" key="8">
    <source>
        <dbReference type="ARBA" id="ARBA00032707"/>
    </source>
</evidence>
<name>A0A7W3FJW1_9GAMM</name>
<dbReference type="Gene3D" id="1.20.144.10">
    <property type="entry name" value="Phosphatidic acid phosphatase type 2/haloperoxidase"/>
    <property type="match status" value="1"/>
</dbReference>
<keyword evidence="13" id="KW-1185">Reference proteome</keyword>
<dbReference type="EMBL" id="JACGXS010000001">
    <property type="protein sequence ID" value="MBA8680596.1"/>
    <property type="molecule type" value="Genomic_DNA"/>
</dbReference>
<evidence type="ECO:0000256" key="3">
    <source>
        <dbReference type="ARBA" id="ARBA00022475"/>
    </source>
</evidence>
<dbReference type="InterPro" id="IPR000326">
    <property type="entry name" value="PAP2/HPO"/>
</dbReference>
<dbReference type="AlphaFoldDB" id="A0A7W3FJW1"/>
<dbReference type="GO" id="GO:0005886">
    <property type="term" value="C:plasma membrane"/>
    <property type="evidence" value="ECO:0007669"/>
    <property type="project" value="UniProtKB-SubCell"/>
</dbReference>
<dbReference type="RefSeq" id="WP_182337776.1">
    <property type="nucleotide sequence ID" value="NZ_JACGXS010000001.1"/>
</dbReference>
<evidence type="ECO:0000259" key="11">
    <source>
        <dbReference type="SMART" id="SM00014"/>
    </source>
</evidence>
<reference evidence="12 13" key="1">
    <citation type="submission" date="2020-08" db="EMBL/GenBank/DDBJ databases">
        <title>Stenotrophomonas tumulicola JCM 30961.</title>
        <authorList>
            <person name="Deng Y."/>
        </authorList>
    </citation>
    <scope>NUCLEOTIDE SEQUENCE [LARGE SCALE GENOMIC DNA]</scope>
    <source>
        <strain evidence="12 13">JCM 30961</strain>
    </source>
</reference>
<evidence type="ECO:0000313" key="13">
    <source>
        <dbReference type="Proteomes" id="UP000547058"/>
    </source>
</evidence>
<dbReference type="Pfam" id="PF01569">
    <property type="entry name" value="PAP2"/>
    <property type="match status" value="1"/>
</dbReference>
<feature type="transmembrane region" description="Helical" evidence="10">
    <location>
        <begin position="153"/>
        <end position="172"/>
    </location>
</feature>
<dbReference type="InterPro" id="IPR036938">
    <property type="entry name" value="PAP2/HPO_sf"/>
</dbReference>
<proteinExistence type="predicted"/>
<keyword evidence="6 10" id="KW-1133">Transmembrane helix</keyword>
<feature type="transmembrane region" description="Helical" evidence="10">
    <location>
        <begin position="31"/>
        <end position="49"/>
    </location>
</feature>
<dbReference type="SMART" id="SM00014">
    <property type="entry name" value="acidPPc"/>
    <property type="match status" value="1"/>
</dbReference>
<organism evidence="12 13">
    <name type="scientific">Stenotrophomonas tumulicola</name>
    <dbReference type="NCBI Taxonomy" id="1685415"/>
    <lineage>
        <taxon>Bacteria</taxon>
        <taxon>Pseudomonadati</taxon>
        <taxon>Pseudomonadota</taxon>
        <taxon>Gammaproteobacteria</taxon>
        <taxon>Lysobacterales</taxon>
        <taxon>Lysobacteraceae</taxon>
        <taxon>Stenotrophomonas</taxon>
    </lineage>
</organism>
<feature type="transmembrane region" description="Helical" evidence="10">
    <location>
        <begin position="112"/>
        <end position="133"/>
    </location>
</feature>
<comment type="catalytic activity">
    <reaction evidence="9">
        <text>di-trans,octa-cis-undecaprenyl diphosphate + H2O = di-trans,octa-cis-undecaprenyl phosphate + phosphate + H(+)</text>
        <dbReference type="Rhea" id="RHEA:28094"/>
        <dbReference type="ChEBI" id="CHEBI:15377"/>
        <dbReference type="ChEBI" id="CHEBI:15378"/>
        <dbReference type="ChEBI" id="CHEBI:43474"/>
        <dbReference type="ChEBI" id="CHEBI:58405"/>
        <dbReference type="ChEBI" id="CHEBI:60392"/>
        <dbReference type="EC" id="3.6.1.27"/>
    </reaction>
</comment>
<comment type="caution">
    <text evidence="12">The sequence shown here is derived from an EMBL/GenBank/DDBJ whole genome shotgun (WGS) entry which is preliminary data.</text>
</comment>
<evidence type="ECO:0000256" key="4">
    <source>
        <dbReference type="ARBA" id="ARBA00022692"/>
    </source>
</evidence>
<evidence type="ECO:0000313" key="12">
    <source>
        <dbReference type="EMBL" id="MBA8680596.1"/>
    </source>
</evidence>
<accession>A0A7W3FJW1</accession>
<dbReference type="Proteomes" id="UP000547058">
    <property type="component" value="Unassembled WGS sequence"/>
</dbReference>
<evidence type="ECO:0000256" key="1">
    <source>
        <dbReference type="ARBA" id="ARBA00004651"/>
    </source>
</evidence>
<keyword evidence="3" id="KW-1003">Cell membrane</keyword>